<dbReference type="Proteomes" id="UP001168877">
    <property type="component" value="Unassembled WGS sequence"/>
</dbReference>
<keyword evidence="4" id="KW-1185">Reference proteome</keyword>
<dbReference type="GO" id="GO:0003924">
    <property type="term" value="F:GTPase activity"/>
    <property type="evidence" value="ECO:0007669"/>
    <property type="project" value="InterPro"/>
</dbReference>
<dbReference type="InterPro" id="IPR006689">
    <property type="entry name" value="Small_GTPase_ARF/SAR"/>
</dbReference>
<proteinExistence type="predicted"/>
<sequence>MVMVLLSWLQSQKQGRQLQQLSHYMNMEESNGSSCFGLWRSITGRERCILVAVQGCISIIELVLKLEEAKILFLGLDNAGETTLIRMLKDERQMIYYKGCWPISFSVYESQRSFCQSRRLDDSAVMVSLACGGLSGIATSTCLDFELKGCLHIAVRFLRLN</sequence>
<keyword evidence="1" id="KW-0547">Nucleotide-binding</keyword>
<reference evidence="3" key="1">
    <citation type="journal article" date="2022" name="Plant J.">
        <title>Strategies of tolerance reflected in two North American maple genomes.</title>
        <authorList>
            <person name="McEvoy S.L."/>
            <person name="Sezen U.U."/>
            <person name="Trouern-Trend A."/>
            <person name="McMahon S.M."/>
            <person name="Schaberg P.G."/>
            <person name="Yang J."/>
            <person name="Wegrzyn J.L."/>
            <person name="Swenson N.G."/>
        </authorList>
    </citation>
    <scope>NUCLEOTIDE SEQUENCE</scope>
    <source>
        <strain evidence="3">NS2018</strain>
    </source>
</reference>
<evidence type="ECO:0000256" key="2">
    <source>
        <dbReference type="ARBA" id="ARBA00023134"/>
    </source>
</evidence>
<reference evidence="3" key="2">
    <citation type="submission" date="2023-06" db="EMBL/GenBank/DDBJ databases">
        <authorList>
            <person name="Swenson N.G."/>
            <person name="Wegrzyn J.L."/>
            <person name="Mcevoy S.L."/>
        </authorList>
    </citation>
    <scope>NUCLEOTIDE SEQUENCE</scope>
    <source>
        <strain evidence="3">NS2018</strain>
        <tissue evidence="3">Leaf</tissue>
    </source>
</reference>
<protein>
    <submittedName>
        <fullName evidence="3">Uncharacterized protein</fullName>
    </submittedName>
</protein>
<keyword evidence="2" id="KW-0342">GTP-binding</keyword>
<name>A0AA39SM88_ACESA</name>
<evidence type="ECO:0000256" key="1">
    <source>
        <dbReference type="ARBA" id="ARBA00022741"/>
    </source>
</evidence>
<dbReference type="AlphaFoldDB" id="A0AA39SM88"/>
<evidence type="ECO:0000313" key="4">
    <source>
        <dbReference type="Proteomes" id="UP001168877"/>
    </source>
</evidence>
<dbReference type="InterPro" id="IPR027417">
    <property type="entry name" value="P-loop_NTPase"/>
</dbReference>
<comment type="caution">
    <text evidence="3">The sequence shown here is derived from an EMBL/GenBank/DDBJ whole genome shotgun (WGS) entry which is preliminary data.</text>
</comment>
<accession>A0AA39SM88</accession>
<gene>
    <name evidence="3" type="ORF">LWI29_033179</name>
</gene>
<evidence type="ECO:0000313" key="3">
    <source>
        <dbReference type="EMBL" id="KAK0593222.1"/>
    </source>
</evidence>
<organism evidence="3 4">
    <name type="scientific">Acer saccharum</name>
    <name type="common">Sugar maple</name>
    <dbReference type="NCBI Taxonomy" id="4024"/>
    <lineage>
        <taxon>Eukaryota</taxon>
        <taxon>Viridiplantae</taxon>
        <taxon>Streptophyta</taxon>
        <taxon>Embryophyta</taxon>
        <taxon>Tracheophyta</taxon>
        <taxon>Spermatophyta</taxon>
        <taxon>Magnoliopsida</taxon>
        <taxon>eudicotyledons</taxon>
        <taxon>Gunneridae</taxon>
        <taxon>Pentapetalae</taxon>
        <taxon>rosids</taxon>
        <taxon>malvids</taxon>
        <taxon>Sapindales</taxon>
        <taxon>Sapindaceae</taxon>
        <taxon>Hippocastanoideae</taxon>
        <taxon>Acereae</taxon>
        <taxon>Acer</taxon>
    </lineage>
</organism>
<dbReference type="EMBL" id="JAUESC010000380">
    <property type="protein sequence ID" value="KAK0593222.1"/>
    <property type="molecule type" value="Genomic_DNA"/>
</dbReference>
<dbReference type="Pfam" id="PF00025">
    <property type="entry name" value="Arf"/>
    <property type="match status" value="1"/>
</dbReference>
<dbReference type="Gene3D" id="3.40.50.300">
    <property type="entry name" value="P-loop containing nucleotide triphosphate hydrolases"/>
    <property type="match status" value="1"/>
</dbReference>
<dbReference type="GO" id="GO:0005525">
    <property type="term" value="F:GTP binding"/>
    <property type="evidence" value="ECO:0007669"/>
    <property type="project" value="UniProtKB-KW"/>
</dbReference>